<reference evidence="3 4" key="1">
    <citation type="submission" date="2021-03" db="EMBL/GenBank/DDBJ databases">
        <title>Complete Genome Sequences of Two Lysobacter Strains Isolated from Sea Water (Lysobacter caseinilyticus) and Soil (Lysobacter helvus) in South Korea.</title>
        <authorList>
            <person name="Watanabe Y."/>
            <person name="Arakawa K."/>
        </authorList>
    </citation>
    <scope>NUCLEOTIDE SEQUENCE [LARGE SCALE GENOMIC DNA]</scope>
    <source>
        <strain evidence="3 4">KVB24</strain>
    </source>
</reference>
<dbReference type="PANTHER" id="PTHR30441">
    <property type="entry name" value="DUF748 DOMAIN-CONTAINING PROTEIN"/>
    <property type="match status" value="1"/>
</dbReference>
<evidence type="ECO:0000313" key="3">
    <source>
        <dbReference type="EMBL" id="BCT92793.1"/>
    </source>
</evidence>
<gene>
    <name evidence="3" type="ORF">LYSCAS_18170</name>
</gene>
<dbReference type="Pfam" id="PF05170">
    <property type="entry name" value="AsmA"/>
    <property type="match status" value="2"/>
</dbReference>
<dbReference type="InterPro" id="IPR052894">
    <property type="entry name" value="AsmA-related"/>
</dbReference>
<feature type="transmembrane region" description="Helical" evidence="1">
    <location>
        <begin position="28"/>
        <end position="48"/>
    </location>
</feature>
<evidence type="ECO:0000256" key="1">
    <source>
        <dbReference type="SAM" id="Phobius"/>
    </source>
</evidence>
<dbReference type="EMBL" id="AP024545">
    <property type="protein sequence ID" value="BCT92793.1"/>
    <property type="molecule type" value="Genomic_DNA"/>
</dbReference>
<protein>
    <submittedName>
        <fullName evidence="3">Membrane protein</fullName>
    </submittedName>
</protein>
<feature type="domain" description="AsmA" evidence="2">
    <location>
        <begin position="222"/>
        <end position="569"/>
    </location>
</feature>
<dbReference type="PANTHER" id="PTHR30441:SF9">
    <property type="entry name" value="ASMA FAMILY PROTEIN YHJG"/>
    <property type="match status" value="1"/>
</dbReference>
<sequence>MATPKSDPDAPRPLARGGPLAPLARHPFLTVLGVLAVGIALLLAFWDWNWFKPLVERQVEARTGRKFHIIGNLDVDRFGWTPLVQVGAFTFGNASWSKEPTMVSADCLQFAIELKPLLFHREYRLPEIRLRKPRMRLEYGPGHTGNWVFGEASTDTTQYGALWIDDGRLRFLDASRNTDIDVAVHSDLRDPSSKAPPVLADGGGRWEGRKFKLDGRAETPLALRETTHPYRIDVHVTAGTTRAHARGTLLDPFRLRGFNLKLALAGQNLADLYPLLGIAAPDSPPYSFDGRFTREQTPTSRTGTKDTGNIWHYDDFTGKLGDSDLGGDASFETGRKRPILKATLVSKRLDFDDLAGFVGKPPAAGAGETATAEQAAKAAQERAKTRVLPDKPYELDKLRAMDADVRWKAHRINAPKLPLDDMDAHLLIDAGLLRLDPLNFGVAGGDIRSTIRMDARESPIHTRADMQVRGLSLPQLLPESDVMREAVGRVGGDIHITGTGNSIAKMLGSANGTAQLGMGHGQISNLLMEYAGIDIAEALKFLVEGDRRIPIRCAFADFEVRNGVMTTQSLAFDTTDTLIVGEGSVNLRDETLDLHLRPRPKDRSLFAFRSPLLVGGTFKDPSFRPDLKRVGLRGAIALSLATITPPAALLATIELGPGKDVQCGGKYAK</sequence>
<dbReference type="RefSeq" id="WP_213433716.1">
    <property type="nucleotide sequence ID" value="NZ_AP024545.1"/>
</dbReference>
<dbReference type="Proteomes" id="UP000681317">
    <property type="component" value="Chromosome"/>
</dbReference>
<dbReference type="InterPro" id="IPR007844">
    <property type="entry name" value="AsmA"/>
</dbReference>
<keyword evidence="1" id="KW-0812">Transmembrane</keyword>
<accession>A0ABN6FT15</accession>
<name>A0ABN6FT15_9GAMM</name>
<keyword evidence="1" id="KW-0472">Membrane</keyword>
<evidence type="ECO:0000313" key="4">
    <source>
        <dbReference type="Proteomes" id="UP000681317"/>
    </source>
</evidence>
<feature type="domain" description="AsmA" evidence="2">
    <location>
        <begin position="29"/>
        <end position="148"/>
    </location>
</feature>
<proteinExistence type="predicted"/>
<evidence type="ECO:0000259" key="2">
    <source>
        <dbReference type="Pfam" id="PF05170"/>
    </source>
</evidence>
<keyword evidence="4" id="KW-1185">Reference proteome</keyword>
<organism evidence="3 4">
    <name type="scientific">Noviluteimonas caseinilytica</name>
    <dbReference type="NCBI Taxonomy" id="2675101"/>
    <lineage>
        <taxon>Bacteria</taxon>
        <taxon>Pseudomonadati</taxon>
        <taxon>Pseudomonadota</taxon>
        <taxon>Gammaproteobacteria</taxon>
        <taxon>Lysobacterales</taxon>
        <taxon>Lysobacteraceae</taxon>
        <taxon>Noviluteimonas</taxon>
    </lineage>
</organism>
<keyword evidence="1" id="KW-1133">Transmembrane helix</keyword>